<dbReference type="Gene3D" id="3.40.50.300">
    <property type="entry name" value="P-loop containing nucleotide triphosphate hydrolases"/>
    <property type="match status" value="1"/>
</dbReference>
<feature type="domain" description="ABC transporter" evidence="4">
    <location>
        <begin position="5"/>
        <end position="242"/>
    </location>
</feature>
<dbReference type="GO" id="GO:0005524">
    <property type="term" value="F:ATP binding"/>
    <property type="evidence" value="ECO:0007669"/>
    <property type="project" value="UniProtKB-KW"/>
</dbReference>
<dbReference type="Pfam" id="PF12399">
    <property type="entry name" value="BCA_ABC_TP_C"/>
    <property type="match status" value="1"/>
</dbReference>
<dbReference type="SMART" id="SM00382">
    <property type="entry name" value="AAA"/>
    <property type="match status" value="1"/>
</dbReference>
<dbReference type="SUPFAM" id="SSF52540">
    <property type="entry name" value="P-loop containing nucleoside triphosphate hydrolases"/>
    <property type="match status" value="1"/>
</dbReference>
<reference evidence="5 6" key="1">
    <citation type="submission" date="2018-01" db="EMBL/GenBank/DDBJ databases">
        <title>Metagenomic assembled genomes from two thermal pools in the Uzon Caldera, Kamchatka, Russia.</title>
        <authorList>
            <person name="Wilkins L."/>
            <person name="Ettinger C."/>
        </authorList>
    </citation>
    <scope>NUCLEOTIDE SEQUENCE [LARGE SCALE GENOMIC DNA]</scope>
    <source>
        <strain evidence="5">ARK-10</strain>
    </source>
</reference>
<dbReference type="InterPro" id="IPR051120">
    <property type="entry name" value="ABC_AA/LPS_Transport"/>
</dbReference>
<evidence type="ECO:0000313" key="5">
    <source>
        <dbReference type="EMBL" id="PMP82740.1"/>
    </source>
</evidence>
<keyword evidence="3 5" id="KW-0067">ATP-binding</keyword>
<evidence type="ECO:0000256" key="3">
    <source>
        <dbReference type="ARBA" id="ARBA00022840"/>
    </source>
</evidence>
<dbReference type="GO" id="GO:0005886">
    <property type="term" value="C:plasma membrane"/>
    <property type="evidence" value="ECO:0007669"/>
    <property type="project" value="TreeGrafter"/>
</dbReference>
<evidence type="ECO:0000313" key="6">
    <source>
        <dbReference type="Proteomes" id="UP000236910"/>
    </source>
</evidence>
<dbReference type="Pfam" id="PF00005">
    <property type="entry name" value="ABC_tran"/>
    <property type="match status" value="1"/>
</dbReference>
<dbReference type="InterPro" id="IPR032823">
    <property type="entry name" value="BCA_ABC_TP_C"/>
</dbReference>
<evidence type="ECO:0000259" key="4">
    <source>
        <dbReference type="PROSITE" id="PS50893"/>
    </source>
</evidence>
<dbReference type="PROSITE" id="PS50893">
    <property type="entry name" value="ABC_TRANSPORTER_2"/>
    <property type="match status" value="1"/>
</dbReference>
<dbReference type="InterPro" id="IPR003593">
    <property type="entry name" value="AAA+_ATPase"/>
</dbReference>
<keyword evidence="2" id="KW-0547">Nucleotide-binding</keyword>
<sequence>MMNIIEIYDLNKSFDGLIVTRNLSFKVEVGEFFGILGPNGAGKTTLFNEITGFIHPDNGKIIYKGKDIIGLKPYQISNLGIVRTFQLVRPFKECTVRENIIIPSVSPRMKKKLRNHNELNKWVEKIAEFCDLKDLLDKKVEFLPYGVLRKLEIAKALAMSPDLLLLDEPFSGISEQEITPLSKIIKNANKSGTTIILIEHKLREFMKLVNRILVIDHGEEIAMGTPNEIVNNKAVIESYMGGEYNETS</sequence>
<dbReference type="AlphaFoldDB" id="A0A2J6X709"/>
<dbReference type="Proteomes" id="UP000236910">
    <property type="component" value="Unassembled WGS sequence"/>
</dbReference>
<evidence type="ECO:0000256" key="1">
    <source>
        <dbReference type="ARBA" id="ARBA00022448"/>
    </source>
</evidence>
<proteinExistence type="predicted"/>
<dbReference type="PANTHER" id="PTHR45772">
    <property type="entry name" value="CONSERVED COMPONENT OF ABC TRANSPORTER FOR NATURAL AMINO ACIDS-RELATED"/>
    <property type="match status" value="1"/>
</dbReference>
<gene>
    <name evidence="5" type="ORF">C0175_03125</name>
</gene>
<protein>
    <submittedName>
        <fullName evidence="5">ABC transporter ATP-binding protein</fullName>
    </submittedName>
</protein>
<dbReference type="InterPro" id="IPR003439">
    <property type="entry name" value="ABC_transporter-like_ATP-bd"/>
</dbReference>
<organism evidence="5 6">
    <name type="scientific">Caldisericum exile</name>
    <dbReference type="NCBI Taxonomy" id="693075"/>
    <lineage>
        <taxon>Bacteria</taxon>
        <taxon>Pseudomonadati</taxon>
        <taxon>Caldisericota/Cryosericota group</taxon>
        <taxon>Caldisericota</taxon>
        <taxon>Caldisericia</taxon>
        <taxon>Caldisericales</taxon>
        <taxon>Caldisericaceae</taxon>
        <taxon>Caldisericum</taxon>
    </lineage>
</organism>
<accession>A0A2J6X709</accession>
<evidence type="ECO:0000256" key="2">
    <source>
        <dbReference type="ARBA" id="ARBA00022741"/>
    </source>
</evidence>
<dbReference type="GO" id="GO:0016887">
    <property type="term" value="F:ATP hydrolysis activity"/>
    <property type="evidence" value="ECO:0007669"/>
    <property type="project" value="InterPro"/>
</dbReference>
<dbReference type="CDD" id="cd03219">
    <property type="entry name" value="ABC_Mj1267_LivG_branched"/>
    <property type="match status" value="1"/>
</dbReference>
<comment type="caution">
    <text evidence="5">The sequence shown here is derived from an EMBL/GenBank/DDBJ whole genome shotgun (WGS) entry which is preliminary data.</text>
</comment>
<name>A0A2J6X709_9BACT</name>
<dbReference type="InterPro" id="IPR027417">
    <property type="entry name" value="P-loop_NTPase"/>
</dbReference>
<dbReference type="EMBL" id="PNIX01000179">
    <property type="protein sequence ID" value="PMP82740.1"/>
    <property type="molecule type" value="Genomic_DNA"/>
</dbReference>
<keyword evidence="1" id="KW-0813">Transport</keyword>